<protein>
    <submittedName>
        <fullName evidence="3">SLC13 family permease</fullName>
    </submittedName>
</protein>
<feature type="transmembrane region" description="Helical" evidence="1">
    <location>
        <begin position="139"/>
        <end position="158"/>
    </location>
</feature>
<feature type="transmembrane region" description="Helical" evidence="1">
    <location>
        <begin position="178"/>
        <end position="197"/>
    </location>
</feature>
<evidence type="ECO:0000313" key="3">
    <source>
        <dbReference type="EMBL" id="MEY8763966.1"/>
    </source>
</evidence>
<dbReference type="InterPro" id="IPR009827">
    <property type="entry name" value="MatC_N"/>
</dbReference>
<accession>A0ABV4DYK9</accession>
<keyword evidence="1" id="KW-1133">Transmembrane helix</keyword>
<proteinExistence type="predicted"/>
<gene>
    <name evidence="3" type="ORF">AB8S09_10005</name>
</gene>
<feature type="transmembrane region" description="Helical" evidence="1">
    <location>
        <begin position="86"/>
        <end position="104"/>
    </location>
</feature>
<sequence length="421" mass="44438">MIMQIVSLIFLIGAIILGVVKKINVGIVCLGLALILAMIGGVNTKIIFNGFPTKLFITLLGTMYLFSMLQENKTLELLSKKIILLVGKRTFFIPIIMYVVSYVLSAAGPGAISVQAVTIIFAVSLAVEMNVSAIMMGTLAFLGSVGGTASPIALTGIIVGDLLSAQKITGIHEIQVKVFLGVTLVNLICAVIVYIVFKGYKINSDMQVSVDKVPKFNTKQKISLIGLITLAVLVIGFQLDVGLISFLIAVILTIFKVSDEKMAMKLVPWSVLILVCGVGVLMAVTQSMGGITLLAKILASFMNGFTAAPIIGLTAGIMTWFSSANGVVMPTLIPTVPKLVMSIGGSANIVEMVSAIVSCSTLSGISPLSTAGCLLMAGYTQDTGANEKEQQSLFIKLFILCVSLLLFAAALTLVGIFKPFI</sequence>
<feature type="transmembrane region" description="Helical" evidence="1">
    <location>
        <begin position="222"/>
        <end position="255"/>
    </location>
</feature>
<feature type="transmembrane region" description="Helical" evidence="1">
    <location>
        <begin position="267"/>
        <end position="285"/>
    </location>
</feature>
<keyword evidence="1" id="KW-0472">Membrane</keyword>
<dbReference type="Proteomes" id="UP001565220">
    <property type="component" value="Unassembled WGS sequence"/>
</dbReference>
<feature type="transmembrane region" description="Helical" evidence="1">
    <location>
        <begin position="393"/>
        <end position="417"/>
    </location>
</feature>
<feature type="transmembrane region" description="Helical" evidence="1">
    <location>
        <begin position="7"/>
        <end position="40"/>
    </location>
</feature>
<dbReference type="EMBL" id="JBGFFE010000013">
    <property type="protein sequence ID" value="MEY8763966.1"/>
    <property type="molecule type" value="Genomic_DNA"/>
</dbReference>
<feature type="transmembrane region" description="Helical" evidence="1">
    <location>
        <begin position="46"/>
        <end position="66"/>
    </location>
</feature>
<evidence type="ECO:0000259" key="2">
    <source>
        <dbReference type="Pfam" id="PF07158"/>
    </source>
</evidence>
<feature type="transmembrane region" description="Helical" evidence="1">
    <location>
        <begin position="297"/>
        <end position="321"/>
    </location>
</feature>
<reference evidence="3 4" key="1">
    <citation type="submission" date="2024-08" db="EMBL/GenBank/DDBJ databases">
        <title>Clostridium lapicellarii sp. nov., and Clostridium renhuaiense sp. nov., two species isolated from the mud in a fermentation cellar used for producing sauce-flavour Chinese liquors.</title>
        <authorList>
            <person name="Yang F."/>
            <person name="Wang H."/>
            <person name="Chen L.Q."/>
            <person name="Zhou N."/>
            <person name="Lu J.J."/>
            <person name="Pu X.X."/>
            <person name="Wan B."/>
            <person name="Wang L."/>
            <person name="Liu S.J."/>
        </authorList>
    </citation>
    <scope>NUCLEOTIDE SEQUENCE [LARGE SCALE GENOMIC DNA]</scope>
    <source>
        <strain evidence="3 4">MT-113</strain>
    </source>
</reference>
<keyword evidence="1" id="KW-0812">Transmembrane</keyword>
<feature type="transmembrane region" description="Helical" evidence="1">
    <location>
        <begin position="110"/>
        <end position="127"/>
    </location>
</feature>
<evidence type="ECO:0000256" key="1">
    <source>
        <dbReference type="SAM" id="Phobius"/>
    </source>
</evidence>
<evidence type="ECO:0000313" key="4">
    <source>
        <dbReference type="Proteomes" id="UP001565220"/>
    </source>
</evidence>
<dbReference type="Pfam" id="PF07158">
    <property type="entry name" value="MatC_N"/>
    <property type="match status" value="1"/>
</dbReference>
<feature type="domain" description="Dicarboxylate carrier MatC N-terminal" evidence="2">
    <location>
        <begin position="1"/>
        <end position="147"/>
    </location>
</feature>
<name>A0ABV4DYK9_9CLOT</name>
<organism evidence="3 4">
    <name type="scientific">Clostridium lapidicellarium</name>
    <dbReference type="NCBI Taxonomy" id="3240931"/>
    <lineage>
        <taxon>Bacteria</taxon>
        <taxon>Bacillati</taxon>
        <taxon>Bacillota</taxon>
        <taxon>Clostridia</taxon>
        <taxon>Eubacteriales</taxon>
        <taxon>Clostridiaceae</taxon>
        <taxon>Clostridium</taxon>
    </lineage>
</organism>
<keyword evidence="4" id="KW-1185">Reference proteome</keyword>
<comment type="caution">
    <text evidence="3">The sequence shown here is derived from an EMBL/GenBank/DDBJ whole genome shotgun (WGS) entry which is preliminary data.</text>
</comment>